<dbReference type="CDD" id="cd06578">
    <property type="entry name" value="HemD"/>
    <property type="match status" value="1"/>
</dbReference>
<dbReference type="GO" id="GO:0005829">
    <property type="term" value="C:cytosol"/>
    <property type="evidence" value="ECO:0007669"/>
    <property type="project" value="TreeGrafter"/>
</dbReference>
<protein>
    <submittedName>
        <fullName evidence="2">Uroporphyrinogen-III synthase</fullName>
    </submittedName>
</protein>
<dbReference type="Proteomes" id="UP000653730">
    <property type="component" value="Unassembled WGS sequence"/>
</dbReference>
<reference evidence="2 3" key="1">
    <citation type="submission" date="2020-09" db="EMBL/GenBank/DDBJ databases">
        <title>Sinomicrobium weinanense sp. nov., a halophilic bacteria isolated from saline-alkali soil.</title>
        <authorList>
            <person name="Wu P."/>
            <person name="Ren H."/>
            <person name="Mei Y."/>
            <person name="Liang Y."/>
            <person name="Chen Z."/>
        </authorList>
    </citation>
    <scope>NUCLEOTIDE SEQUENCE [LARGE SCALE GENOMIC DNA]</scope>
    <source>
        <strain evidence="2 3">FJxs</strain>
    </source>
</reference>
<comment type="caution">
    <text evidence="2">The sequence shown here is derived from an EMBL/GenBank/DDBJ whole genome shotgun (WGS) entry which is preliminary data.</text>
</comment>
<accession>A0A926Q276</accession>
<dbReference type="Gene3D" id="3.40.50.10090">
    <property type="match status" value="2"/>
</dbReference>
<dbReference type="GO" id="GO:0004852">
    <property type="term" value="F:uroporphyrinogen-III synthase activity"/>
    <property type="evidence" value="ECO:0007669"/>
    <property type="project" value="InterPro"/>
</dbReference>
<feature type="domain" description="Tetrapyrrole biosynthesis uroporphyrinogen III synthase" evidence="1">
    <location>
        <begin position="21"/>
        <end position="213"/>
    </location>
</feature>
<evidence type="ECO:0000259" key="1">
    <source>
        <dbReference type="Pfam" id="PF02602"/>
    </source>
</evidence>
<dbReference type="PANTHER" id="PTHR12390">
    <property type="entry name" value="UROPORPHYRINOGEN III SYNTHASE"/>
    <property type="match status" value="1"/>
</dbReference>
<organism evidence="2 3">
    <name type="scientific">Sinomicrobium weinanense</name>
    <dbReference type="NCBI Taxonomy" id="2842200"/>
    <lineage>
        <taxon>Bacteria</taxon>
        <taxon>Pseudomonadati</taxon>
        <taxon>Bacteroidota</taxon>
        <taxon>Flavobacteriia</taxon>
        <taxon>Flavobacteriales</taxon>
        <taxon>Flavobacteriaceae</taxon>
        <taxon>Sinomicrobium</taxon>
    </lineage>
</organism>
<dbReference type="SUPFAM" id="SSF69618">
    <property type="entry name" value="HemD-like"/>
    <property type="match status" value="1"/>
</dbReference>
<sequence length="223" mass="25047">MQDTLRILSTKKLLPCQKDLLLHAGFQMVEADFIKVEYRDVDLSQVRDHLIFTSRNAVKSVLQHKGCGALKQKNCFCVGKKTRALLEQNGFNVITYTDYAAALAAEILQKYAHLSFTFFSGNLRRGDLPDTLTRHNIDFNEIESYTTRLTPHEIKTPVSGILFFSPSGIRSYLEKNTINDEVCFCIGTTTAGALEKITKNIVIANTPDVESTIASTAKYFKKI</sequence>
<dbReference type="InterPro" id="IPR039793">
    <property type="entry name" value="UROS/Hem4"/>
</dbReference>
<dbReference type="AlphaFoldDB" id="A0A926Q276"/>
<name>A0A926Q276_9FLAO</name>
<dbReference type="RefSeq" id="WP_187963778.1">
    <property type="nucleotide sequence ID" value="NZ_JACVDC010000002.1"/>
</dbReference>
<gene>
    <name evidence="2" type="ORF">IBL28_01470</name>
</gene>
<proteinExistence type="predicted"/>
<evidence type="ECO:0000313" key="2">
    <source>
        <dbReference type="EMBL" id="MBC9794621.1"/>
    </source>
</evidence>
<dbReference type="InterPro" id="IPR003754">
    <property type="entry name" value="4pyrrol_synth_uPrphyn_synth"/>
</dbReference>
<dbReference type="InterPro" id="IPR036108">
    <property type="entry name" value="4pyrrol_syn_uPrphyn_synt_sf"/>
</dbReference>
<dbReference type="EMBL" id="JACVDC010000002">
    <property type="protein sequence ID" value="MBC9794621.1"/>
    <property type="molecule type" value="Genomic_DNA"/>
</dbReference>
<keyword evidence="3" id="KW-1185">Reference proteome</keyword>
<dbReference type="GO" id="GO:0006780">
    <property type="term" value="P:uroporphyrinogen III biosynthetic process"/>
    <property type="evidence" value="ECO:0007669"/>
    <property type="project" value="InterPro"/>
</dbReference>
<dbReference type="Pfam" id="PF02602">
    <property type="entry name" value="HEM4"/>
    <property type="match status" value="1"/>
</dbReference>
<evidence type="ECO:0000313" key="3">
    <source>
        <dbReference type="Proteomes" id="UP000653730"/>
    </source>
</evidence>
<dbReference type="PANTHER" id="PTHR12390:SF0">
    <property type="entry name" value="UROPORPHYRINOGEN-III SYNTHASE"/>
    <property type="match status" value="1"/>
</dbReference>